<dbReference type="SUPFAM" id="SSF55073">
    <property type="entry name" value="Nucleotide cyclase"/>
    <property type="match status" value="1"/>
</dbReference>
<dbReference type="Pfam" id="PF13191">
    <property type="entry name" value="AAA_16"/>
    <property type="match status" value="1"/>
</dbReference>
<dbReference type="Gene3D" id="1.10.510.10">
    <property type="entry name" value="Transferase(Phosphotransferase) domain 1"/>
    <property type="match status" value="1"/>
</dbReference>
<dbReference type="SMART" id="SM00267">
    <property type="entry name" value="GGDEF"/>
    <property type="match status" value="1"/>
</dbReference>
<dbReference type="Proteomes" id="UP000263486">
    <property type="component" value="Unassembled WGS sequence"/>
</dbReference>
<dbReference type="PANTHER" id="PTHR43642:SF1">
    <property type="entry name" value="HYBRID SIGNAL TRANSDUCTION HISTIDINE KINASE G"/>
    <property type="match status" value="1"/>
</dbReference>
<dbReference type="Gene3D" id="3.30.70.270">
    <property type="match status" value="1"/>
</dbReference>
<dbReference type="CDD" id="cd14014">
    <property type="entry name" value="STKc_PknB_like"/>
    <property type="match status" value="1"/>
</dbReference>
<evidence type="ECO:0000313" key="6">
    <source>
        <dbReference type="Proteomes" id="UP000263486"/>
    </source>
</evidence>
<dbReference type="InterPro" id="IPR003018">
    <property type="entry name" value="GAF"/>
</dbReference>
<organism evidence="5 6">
    <name type="scientific">Psychrilyobacter piezotolerans</name>
    <dbReference type="NCBI Taxonomy" id="2293438"/>
    <lineage>
        <taxon>Bacteria</taxon>
        <taxon>Fusobacteriati</taxon>
        <taxon>Fusobacteriota</taxon>
        <taxon>Fusobacteriia</taxon>
        <taxon>Fusobacteriales</taxon>
        <taxon>Fusobacteriaceae</taxon>
        <taxon>Psychrilyobacter</taxon>
    </lineage>
</organism>
<dbReference type="InterPro" id="IPR011009">
    <property type="entry name" value="Kinase-like_dom_sf"/>
</dbReference>
<dbReference type="InterPro" id="IPR029787">
    <property type="entry name" value="Nucleotide_cyclase"/>
</dbReference>
<keyword evidence="6" id="KW-1185">Reference proteome</keyword>
<feature type="domain" description="Protein kinase" evidence="3">
    <location>
        <begin position="1"/>
        <end position="248"/>
    </location>
</feature>
<proteinExistence type="predicted"/>
<dbReference type="InterPro" id="IPR000719">
    <property type="entry name" value="Prot_kinase_dom"/>
</dbReference>
<dbReference type="Gene3D" id="3.30.450.40">
    <property type="match status" value="1"/>
</dbReference>
<keyword evidence="2" id="KW-0175">Coiled coil</keyword>
<dbReference type="SUPFAM" id="SSF55781">
    <property type="entry name" value="GAF domain-like"/>
    <property type="match status" value="1"/>
</dbReference>
<evidence type="ECO:0000256" key="2">
    <source>
        <dbReference type="SAM" id="Coils"/>
    </source>
</evidence>
<evidence type="ECO:0000259" key="3">
    <source>
        <dbReference type="PROSITE" id="PS50011"/>
    </source>
</evidence>
<name>A0ABX9KFU8_9FUSO</name>
<dbReference type="InterPro" id="IPR043128">
    <property type="entry name" value="Rev_trsase/Diguanyl_cyclase"/>
</dbReference>
<dbReference type="Pfam" id="PF01590">
    <property type="entry name" value="GAF"/>
    <property type="match status" value="1"/>
</dbReference>
<dbReference type="InterPro" id="IPR027417">
    <property type="entry name" value="P-loop_NTPase"/>
</dbReference>
<dbReference type="Pfam" id="PF00990">
    <property type="entry name" value="GGDEF"/>
    <property type="match status" value="1"/>
</dbReference>
<sequence length="1685" mass="194888">MYRGRRLKDNLSVVIKTLGKAYPSKEIFSRLELEYSILSRLDHEGIIKAYATKNFKSSFVIIMEDFGDVSLKEMVSTEKLDVKEFLELALQIVDIVGYIHENNIIHKDLNPSNILVNVSTRQLKLIDFGSSSLVAYEHATYKSSNELKGTVSYISPEQTERINSDVDYRSDFYSLGITFYEMLTGELPFRATDILELVHNHIAKDIERPVHRFPEIPNVLWDIILKMTEKDKRDRYQSIVGIRKDLELCQKKLKEVGSIEDFDIGKHDLSSRLEIPKLLYGREDEIKTLLDGFYHSTDGNEAICLIGGKPGVGKTALVKEIHKSVIEKKGYFISGKFEQFQQDLIYFAVVNALKKLVKQLLSESESRLERWKRLILEAVGPNGQLIIEAIPEVKKIIGDQPEPQVLNSKEAKNRFMFTFRDFIRVFAKKEHPLVIFLDDLQWADMSTINLIETLASYRPITYFYFIGTYRNDEVKSGHPLLFAIDELKKNRIVKQIHLQPLNESDINRIVADTLSSDEDKVKIISSVLLKKTEGNPYYLKELFKSFYTDNLIWFDTSKRLWDFDQEAIAKVEVSSNVVEYMIEKLNKLPIDCVHILKIAACIGTQFDLHSVANIMNEPTSKVISLFEKVVKEEIIQPIDYQYRIEFIKSSDLDIKYISKFSFVHDRVQQAVYHLLDNNMKRKVHLAYGKFLLQKSEQDDESVRLIDTVYHLNEGRFQITDIYEKDKLCRLNLKVGLKARNASAFHEAYNYLKVGLELLPTNPWGKAYELSFSMVKEFSECAYLAGHNDIAEEKIQVLLSHAKTELERLKVLSILTQQYSTLGKMEKSIDIGLEGLKLSGLKLSKHPNSLVILKELMLIKWNQGNRKIYELEDSPKMTDEKLIAVFGLMMETLTSVYLTGNKNLFVLLVLKMVNFSLRYGNCSASAFAFSGYGMLLCSVFNNPKDGHEFGKLSMTLNERYPDPKIECRIFHGYTDFIFHWANHWSEMTPLQKKGIKIGYQSGDFLYTSYIAHHNHMWNPQLMLDEMLDKKNMDRDIIKETGYLDALNETDLFINTCRNYMNITEDKYSLDYESFTEKKCLDEMKKNNFTTGITAYHIWKAEIYTFYEVYDKAIEHIEIAKLTIGSVMGLPYIARFSLTTFLAYAGQYKKMNNQDKKLGKKRMKKEYKQIKKWAKFCPSNFQHIQLIMGAELERVSGKPMKALELYNQSIVKAHENKWLRDEALANELAARFFLELGEEKGGVGYLHDSYYLYDRWGATRKVKDMEKKYPHLLFDKQIVRQQTNQTGISTMPNTSTPSVLLNNSSSTISSLDFSTILKSSQAISNEIVLENFLKKMMKIVIENAGAQRGYFITKTNKNLVIHAKASLTKETVDVKLNVSAEDYNKLPKNIINYVARNHEKIVIYNATQEDTYQDDEYIKVNQVKSILCIPLLRHNQLGGILYLENNLTAGAFTVERIRVLEVLTSNILISLENARLYRSLEEHNSKLEQQVAERTKELSVKNSALKEKNQKLEETQKELKLLAMTDPLTKLLNRRSMMEKLLYEELRYRRSKRTFTIILIDIDNFKVFNDQYGHNCGDFILQLLAQEMQSFLRAQDIVSRWGGEEFLILLPETDRDGGLHLAEKLRQKISDQLFIYQNINLSISLTLGVTTYDTLEDIEECIKLADKGLYEGKNKGKNCVVFMDDKI</sequence>
<dbReference type="SUPFAM" id="SSF52540">
    <property type="entry name" value="P-loop containing nucleoside triphosphate hydrolases"/>
    <property type="match status" value="1"/>
</dbReference>
<dbReference type="Pfam" id="PF00069">
    <property type="entry name" value="Pkinase"/>
    <property type="match status" value="1"/>
</dbReference>
<dbReference type="InterPro" id="IPR041664">
    <property type="entry name" value="AAA_16"/>
</dbReference>
<gene>
    <name evidence="5" type="ORF">DYH56_10525</name>
</gene>
<dbReference type="PANTHER" id="PTHR43642">
    <property type="entry name" value="HYBRID SIGNAL TRANSDUCTION HISTIDINE KINASE G"/>
    <property type="match status" value="1"/>
</dbReference>
<dbReference type="Gene3D" id="3.40.50.300">
    <property type="entry name" value="P-loop containing nucleotide triphosphate hydrolases"/>
    <property type="match status" value="1"/>
</dbReference>
<feature type="domain" description="GGDEF" evidence="4">
    <location>
        <begin position="1551"/>
        <end position="1683"/>
    </location>
</feature>
<dbReference type="SUPFAM" id="SSF56112">
    <property type="entry name" value="Protein kinase-like (PK-like)"/>
    <property type="match status" value="1"/>
</dbReference>
<dbReference type="CDD" id="cd01949">
    <property type="entry name" value="GGDEF"/>
    <property type="match status" value="1"/>
</dbReference>
<dbReference type="InterPro" id="IPR000160">
    <property type="entry name" value="GGDEF_dom"/>
</dbReference>
<comment type="caution">
    <text evidence="5">The sequence shown here is derived from an EMBL/GenBank/DDBJ whole genome shotgun (WGS) entry which is preliminary data.</text>
</comment>
<dbReference type="InterPro" id="IPR029016">
    <property type="entry name" value="GAF-like_dom_sf"/>
</dbReference>
<dbReference type="PROSITE" id="PS50887">
    <property type="entry name" value="GGDEF"/>
    <property type="match status" value="1"/>
</dbReference>
<feature type="coiled-coil region" evidence="2">
    <location>
        <begin position="1471"/>
        <end position="1523"/>
    </location>
</feature>
<dbReference type="InterPro" id="IPR053159">
    <property type="entry name" value="Hybrid_Histidine_Kinase"/>
</dbReference>
<dbReference type="EMBL" id="QUAJ01000018">
    <property type="protein sequence ID" value="REI40585.1"/>
    <property type="molecule type" value="Genomic_DNA"/>
</dbReference>
<accession>A0ABX9KFU8</accession>
<evidence type="ECO:0000256" key="1">
    <source>
        <dbReference type="ARBA" id="ARBA00004167"/>
    </source>
</evidence>
<dbReference type="NCBIfam" id="TIGR00254">
    <property type="entry name" value="GGDEF"/>
    <property type="match status" value="1"/>
</dbReference>
<evidence type="ECO:0000313" key="5">
    <source>
        <dbReference type="EMBL" id="REI40585.1"/>
    </source>
</evidence>
<comment type="subcellular location">
    <subcellularLocation>
        <location evidence="1">Membrane</location>
        <topology evidence="1">Single-pass membrane protein</topology>
    </subcellularLocation>
</comment>
<reference evidence="5 6" key="1">
    <citation type="submission" date="2018-08" db="EMBL/GenBank/DDBJ databases">
        <title>Draft genome sequence of Psychrilyobacter sp. strain SD5 isolated from Black Sea water.</title>
        <authorList>
            <person name="Yadav S."/>
            <person name="Villanueva L."/>
            <person name="Damste J.S.S."/>
        </authorList>
    </citation>
    <scope>NUCLEOTIDE SEQUENCE [LARGE SCALE GENOMIC DNA]</scope>
    <source>
        <strain evidence="5 6">SD5</strain>
    </source>
</reference>
<protein>
    <submittedName>
        <fullName evidence="5">Diguanylate cyclase</fullName>
    </submittedName>
</protein>
<dbReference type="SMART" id="SM00065">
    <property type="entry name" value="GAF"/>
    <property type="match status" value="1"/>
</dbReference>
<dbReference type="PROSITE" id="PS50011">
    <property type="entry name" value="PROTEIN_KINASE_DOM"/>
    <property type="match status" value="1"/>
</dbReference>
<evidence type="ECO:0000259" key="4">
    <source>
        <dbReference type="PROSITE" id="PS50887"/>
    </source>
</evidence>